<dbReference type="SUPFAM" id="SSF46894">
    <property type="entry name" value="C-terminal effector domain of the bipartite response regulators"/>
    <property type="match status" value="1"/>
</dbReference>
<dbReference type="PRINTS" id="PR00038">
    <property type="entry name" value="HTHLUXR"/>
</dbReference>
<feature type="domain" description="HTH luxR-type" evidence="1">
    <location>
        <begin position="722"/>
        <end position="787"/>
    </location>
</feature>
<dbReference type="Pfam" id="PF25872">
    <property type="entry name" value="HTH_77"/>
    <property type="match status" value="1"/>
</dbReference>
<evidence type="ECO:0000313" key="2">
    <source>
        <dbReference type="EMBL" id="CAA9560571.1"/>
    </source>
</evidence>
<dbReference type="InterPro" id="IPR036388">
    <property type="entry name" value="WH-like_DNA-bd_sf"/>
</dbReference>
<dbReference type="SUPFAM" id="SSF52540">
    <property type="entry name" value="P-loop containing nucleoside triphosphate hydrolases"/>
    <property type="match status" value="1"/>
</dbReference>
<dbReference type="Pfam" id="PF13191">
    <property type="entry name" value="AAA_16"/>
    <property type="match status" value="1"/>
</dbReference>
<dbReference type="PROSITE" id="PS50043">
    <property type="entry name" value="HTH_LUXR_2"/>
    <property type="match status" value="1"/>
</dbReference>
<evidence type="ECO:0000259" key="1">
    <source>
        <dbReference type="PROSITE" id="PS50043"/>
    </source>
</evidence>
<dbReference type="PRINTS" id="PR00364">
    <property type="entry name" value="DISEASERSIST"/>
</dbReference>
<name>A0A6J4UYP7_9BACT</name>
<dbReference type="InterPro" id="IPR041664">
    <property type="entry name" value="AAA_16"/>
</dbReference>
<dbReference type="Pfam" id="PF00196">
    <property type="entry name" value="GerE"/>
    <property type="match status" value="1"/>
</dbReference>
<reference evidence="2" key="1">
    <citation type="submission" date="2020-02" db="EMBL/GenBank/DDBJ databases">
        <authorList>
            <person name="Meier V. D."/>
        </authorList>
    </citation>
    <scope>NUCLEOTIDE SEQUENCE</scope>
    <source>
        <strain evidence="2">AVDCRST_MAG70</strain>
    </source>
</reference>
<dbReference type="AlphaFoldDB" id="A0A6J4UYP7"/>
<sequence length="789" mass="83597">MDVISSLGHSPTTRLPMVMTPLVGRAREVERVAATLIDGDTRLVVLVGPAGVGKTRVALRVAQDYRDRFPDGVWWLPLAAITDPGQVLPTISRALGGGVSRDIEGEGWSSGEHLVSLVGDREALLVLDGFERVAAAAGPLAAVIAACPRLRLLITSRSVLHLAGERDIAVGPLGLPTGSPSQDPAVIPAPDREAMDLFAARARAADAGFTLSPDNAADVIAICRYLDGLPLAIELAAARVAHLPPKALLDRMGPRLPLLTGGPRDVPDRHRTMRAAIAWSYDLLPEGERRLFRTLAVFVGGCTLEAAEAVAGGGTGDTDVLDGIASLVDQSLLGRGEGPDGRERFQMLETIREFGLECLAAAGEEVGARRRHVSWCQALAGAARQGFEGPDALRWERRLEADHGNLREALGWLAERDEAETLLALTHDLIAPWWHLGHGREGADWLRIGLERGAAAPVSLIDQTTLAAARLAAERGDDDEARRLATAHAARARVAGDDAGTAQALSLLGQIAQFTGDTGAARAHFEDALEAWRTADRPAEVAMMKTALAMIGDVGGVDRPGDPLDVALARQCWEDELHLHRLAGNPVRAARAIQGLAQIAYAGRDFPRTLTLSLQALEQRWESRDLRTIPSSLEDVAGIAGATGQATVAAHLYGAAEALREVIDAPMPRWGLIAHGHAVAAARRAGPANAFDAAWLAGKSLTLDEAVAEALAVRVSVPPAAPSGAPWALTPREREVLRHVVEGYSNREIASRLSISPSTAGHHVESILAKLGVESRTAAASFAIRHDLA</sequence>
<dbReference type="CDD" id="cd06170">
    <property type="entry name" value="LuxR_C_like"/>
    <property type="match status" value="1"/>
</dbReference>
<accession>A0A6J4UYP7</accession>
<dbReference type="GO" id="GO:0003677">
    <property type="term" value="F:DNA binding"/>
    <property type="evidence" value="ECO:0007669"/>
    <property type="project" value="InterPro"/>
</dbReference>
<dbReference type="Gene3D" id="1.10.10.10">
    <property type="entry name" value="Winged helix-like DNA-binding domain superfamily/Winged helix DNA-binding domain"/>
    <property type="match status" value="1"/>
</dbReference>
<dbReference type="GO" id="GO:0006355">
    <property type="term" value="P:regulation of DNA-templated transcription"/>
    <property type="evidence" value="ECO:0007669"/>
    <property type="project" value="InterPro"/>
</dbReference>
<dbReference type="InterPro" id="IPR000792">
    <property type="entry name" value="Tscrpt_reg_LuxR_C"/>
</dbReference>
<dbReference type="Gene3D" id="1.25.40.10">
    <property type="entry name" value="Tetratricopeptide repeat domain"/>
    <property type="match status" value="1"/>
</dbReference>
<dbReference type="InterPro" id="IPR027417">
    <property type="entry name" value="P-loop_NTPase"/>
</dbReference>
<dbReference type="InterPro" id="IPR016032">
    <property type="entry name" value="Sig_transdc_resp-reg_C-effctor"/>
</dbReference>
<dbReference type="PANTHER" id="PTHR47691:SF3">
    <property type="entry name" value="HTH-TYPE TRANSCRIPTIONAL REGULATOR RV0890C-RELATED"/>
    <property type="match status" value="1"/>
</dbReference>
<dbReference type="Gene3D" id="3.40.50.300">
    <property type="entry name" value="P-loop containing nucleotide triphosphate hydrolases"/>
    <property type="match status" value="1"/>
</dbReference>
<organism evidence="2">
    <name type="scientific">uncultured Thermomicrobiales bacterium</name>
    <dbReference type="NCBI Taxonomy" id="1645740"/>
    <lineage>
        <taxon>Bacteria</taxon>
        <taxon>Pseudomonadati</taxon>
        <taxon>Thermomicrobiota</taxon>
        <taxon>Thermomicrobia</taxon>
        <taxon>Thermomicrobiales</taxon>
        <taxon>environmental samples</taxon>
    </lineage>
</organism>
<dbReference type="PANTHER" id="PTHR47691">
    <property type="entry name" value="REGULATOR-RELATED"/>
    <property type="match status" value="1"/>
</dbReference>
<dbReference type="InterPro" id="IPR058852">
    <property type="entry name" value="HTH_77"/>
</dbReference>
<gene>
    <name evidence="2" type="ORF">AVDCRST_MAG70-1633</name>
</gene>
<protein>
    <recommendedName>
        <fullName evidence="1">HTH luxR-type domain-containing protein</fullName>
    </recommendedName>
</protein>
<dbReference type="EMBL" id="CADCWH010000260">
    <property type="protein sequence ID" value="CAA9560571.1"/>
    <property type="molecule type" value="Genomic_DNA"/>
</dbReference>
<dbReference type="SMART" id="SM00421">
    <property type="entry name" value="HTH_LUXR"/>
    <property type="match status" value="1"/>
</dbReference>
<proteinExistence type="predicted"/>
<dbReference type="InterPro" id="IPR011990">
    <property type="entry name" value="TPR-like_helical_dom_sf"/>
</dbReference>
<dbReference type="Pfam" id="PF13424">
    <property type="entry name" value="TPR_12"/>
    <property type="match status" value="1"/>
</dbReference>